<dbReference type="Gene3D" id="1.50.10.20">
    <property type="match status" value="1"/>
</dbReference>
<dbReference type="GO" id="GO:0005975">
    <property type="term" value="P:carbohydrate metabolic process"/>
    <property type="evidence" value="ECO:0007669"/>
    <property type="project" value="InterPro"/>
</dbReference>
<proteinExistence type="predicted"/>
<dbReference type="SUPFAM" id="SSF48208">
    <property type="entry name" value="Six-hairpin glycosidases"/>
    <property type="match status" value="1"/>
</dbReference>
<accession>A0AAN9UU33</accession>
<protein>
    <submittedName>
        <fullName evidence="2">Uncharacterized protein</fullName>
    </submittedName>
</protein>
<dbReference type="InterPro" id="IPR053169">
    <property type="entry name" value="MUG_Protein"/>
</dbReference>
<name>A0AAN9UU33_9PEZI</name>
<gene>
    <name evidence="2" type="ORF">SLS62_004070</name>
</gene>
<sequence>MALKNLLYAAAAAASLTAGSPVRRTGPVQGRADPATNYQRAADAAVILQQWYDEATGLWTESNWWNSANILQALGDLDWSGDQSPLDVRAIYENTFSQAQKSTAMSVQKTRLPNFLVAETHTFAAPDPVDKARIAERGFDRFINDYYDDEGWWALALLRAHDLGFGPQYIDMANGIFEDMKAGVSPCGGIYWDKQHTYTNAIANELYLAVAASLANRMPSDLKQYYLDTAVSQWNWFKDSGMINSENLINDGLDDNCQNNGGSPWTYNQGVILGALIELNKATGDNSYIDEAKNIARAAVRGLNSNGILQERDCGEDCGGDGNQFKGIFMRNLQYLQLTSPDDEFYNFILTNADHIWDYARNDQGVIGCYWISYFEPAALKAGSHSSGVDALVAAFGVGK</sequence>
<evidence type="ECO:0000313" key="3">
    <source>
        <dbReference type="Proteomes" id="UP001320420"/>
    </source>
</evidence>
<organism evidence="2 3">
    <name type="scientific">Diatrype stigma</name>
    <dbReference type="NCBI Taxonomy" id="117547"/>
    <lineage>
        <taxon>Eukaryota</taxon>
        <taxon>Fungi</taxon>
        <taxon>Dikarya</taxon>
        <taxon>Ascomycota</taxon>
        <taxon>Pezizomycotina</taxon>
        <taxon>Sordariomycetes</taxon>
        <taxon>Xylariomycetidae</taxon>
        <taxon>Xylariales</taxon>
        <taxon>Diatrypaceae</taxon>
        <taxon>Diatrype</taxon>
    </lineage>
</organism>
<dbReference type="EMBL" id="JAKJXP020000024">
    <property type="protein sequence ID" value="KAK7753971.1"/>
    <property type="molecule type" value="Genomic_DNA"/>
</dbReference>
<keyword evidence="3" id="KW-1185">Reference proteome</keyword>
<reference evidence="2 3" key="1">
    <citation type="submission" date="2024-02" db="EMBL/GenBank/DDBJ databases">
        <title>De novo assembly and annotation of 12 fungi associated with fruit tree decline syndrome in Ontario, Canada.</title>
        <authorList>
            <person name="Sulman M."/>
            <person name="Ellouze W."/>
            <person name="Ilyukhin E."/>
        </authorList>
    </citation>
    <scope>NUCLEOTIDE SEQUENCE [LARGE SCALE GENOMIC DNA]</scope>
    <source>
        <strain evidence="2 3">M11/M66-122</strain>
    </source>
</reference>
<evidence type="ECO:0000256" key="1">
    <source>
        <dbReference type="SAM" id="SignalP"/>
    </source>
</evidence>
<dbReference type="InterPro" id="IPR008928">
    <property type="entry name" value="6-hairpin_glycosidase_sf"/>
</dbReference>
<dbReference type="PANTHER" id="PTHR47791">
    <property type="entry name" value="MEIOTICALLY UP-REGULATED GENE 191 PROTEIN"/>
    <property type="match status" value="1"/>
</dbReference>
<feature type="signal peptide" evidence="1">
    <location>
        <begin position="1"/>
        <end position="19"/>
    </location>
</feature>
<dbReference type="PANTHER" id="PTHR47791:SF1">
    <property type="entry name" value="ENDO MANNANASE, GH76 FAMILY (EUROFUNG)"/>
    <property type="match status" value="1"/>
</dbReference>
<comment type="caution">
    <text evidence="2">The sequence shown here is derived from an EMBL/GenBank/DDBJ whole genome shotgun (WGS) entry which is preliminary data.</text>
</comment>
<dbReference type="Pfam" id="PF03663">
    <property type="entry name" value="Glyco_hydro_76"/>
    <property type="match status" value="1"/>
</dbReference>
<dbReference type="Proteomes" id="UP001320420">
    <property type="component" value="Unassembled WGS sequence"/>
</dbReference>
<feature type="chain" id="PRO_5042905428" evidence="1">
    <location>
        <begin position="20"/>
        <end position="400"/>
    </location>
</feature>
<dbReference type="InterPro" id="IPR005198">
    <property type="entry name" value="Glyco_hydro_76"/>
</dbReference>
<dbReference type="AlphaFoldDB" id="A0AAN9UU33"/>
<evidence type="ECO:0000313" key="2">
    <source>
        <dbReference type="EMBL" id="KAK7753971.1"/>
    </source>
</evidence>
<keyword evidence="1" id="KW-0732">Signal</keyword>